<accession>A0A8X7WFQ1</accession>
<name>A0A8X7WFQ1_BRACI</name>
<evidence type="ECO:0000313" key="1">
    <source>
        <dbReference type="EMBL" id="KAG2328400.1"/>
    </source>
</evidence>
<gene>
    <name evidence="1" type="ORF">Bca52824_011128</name>
</gene>
<dbReference type="EMBL" id="JAAMPC010000002">
    <property type="protein sequence ID" value="KAG2328400.1"/>
    <property type="molecule type" value="Genomic_DNA"/>
</dbReference>
<proteinExistence type="predicted"/>
<protein>
    <submittedName>
        <fullName evidence="1">Uncharacterized protein</fullName>
    </submittedName>
</protein>
<dbReference type="Proteomes" id="UP000886595">
    <property type="component" value="Unassembled WGS sequence"/>
</dbReference>
<reference evidence="1 2" key="1">
    <citation type="submission" date="2020-02" db="EMBL/GenBank/DDBJ databases">
        <authorList>
            <person name="Ma Q."/>
            <person name="Huang Y."/>
            <person name="Song X."/>
            <person name="Pei D."/>
        </authorList>
    </citation>
    <scope>NUCLEOTIDE SEQUENCE [LARGE SCALE GENOMIC DNA]</scope>
    <source>
        <strain evidence="1">Sxm20200214</strain>
        <tissue evidence="1">Leaf</tissue>
    </source>
</reference>
<keyword evidence="2" id="KW-1185">Reference proteome</keyword>
<sequence length="61" mass="7063">MKRPPGVKASKARDKKTVAEENAMKEFETMWSIKQHDLALKERLNKIRLLDSLIAKKRTSP</sequence>
<dbReference type="AlphaFoldDB" id="A0A8X7WFQ1"/>
<evidence type="ECO:0000313" key="2">
    <source>
        <dbReference type="Proteomes" id="UP000886595"/>
    </source>
</evidence>
<organism evidence="1 2">
    <name type="scientific">Brassica carinata</name>
    <name type="common">Ethiopian mustard</name>
    <name type="synonym">Abyssinian cabbage</name>
    <dbReference type="NCBI Taxonomy" id="52824"/>
    <lineage>
        <taxon>Eukaryota</taxon>
        <taxon>Viridiplantae</taxon>
        <taxon>Streptophyta</taxon>
        <taxon>Embryophyta</taxon>
        <taxon>Tracheophyta</taxon>
        <taxon>Spermatophyta</taxon>
        <taxon>Magnoliopsida</taxon>
        <taxon>eudicotyledons</taxon>
        <taxon>Gunneridae</taxon>
        <taxon>Pentapetalae</taxon>
        <taxon>rosids</taxon>
        <taxon>malvids</taxon>
        <taxon>Brassicales</taxon>
        <taxon>Brassicaceae</taxon>
        <taxon>Brassiceae</taxon>
        <taxon>Brassica</taxon>
    </lineage>
</organism>
<comment type="caution">
    <text evidence="1">The sequence shown here is derived from an EMBL/GenBank/DDBJ whole genome shotgun (WGS) entry which is preliminary data.</text>
</comment>